<proteinExistence type="inferred from homology"/>
<dbReference type="GO" id="GO:0000272">
    <property type="term" value="P:polysaccharide catabolic process"/>
    <property type="evidence" value="ECO:0007669"/>
    <property type="project" value="InterPro"/>
</dbReference>
<dbReference type="KEGG" id="grs:C7S20_04585"/>
<dbReference type="Pfam" id="PF00150">
    <property type="entry name" value="Cellulase"/>
    <property type="match status" value="1"/>
</dbReference>
<dbReference type="InterPro" id="IPR001547">
    <property type="entry name" value="Glyco_hydro_5"/>
</dbReference>
<dbReference type="InterPro" id="IPR017853">
    <property type="entry name" value="GH"/>
</dbReference>
<evidence type="ECO:0000313" key="6">
    <source>
        <dbReference type="Proteomes" id="UP000241507"/>
    </source>
</evidence>
<keyword evidence="2 3" id="KW-0326">Glycosidase</keyword>
<feature type="domain" description="Glycoside hydrolase family 5" evidence="4">
    <location>
        <begin position="40"/>
        <end position="283"/>
    </location>
</feature>
<dbReference type="PANTHER" id="PTHR34142:SF1">
    <property type="entry name" value="GLYCOSIDE HYDROLASE FAMILY 5 DOMAIN-CONTAINING PROTEIN"/>
    <property type="match status" value="1"/>
</dbReference>
<organism evidence="5 6">
    <name type="scientific">Christiangramia fulva</name>
    <dbReference type="NCBI Taxonomy" id="2126553"/>
    <lineage>
        <taxon>Bacteria</taxon>
        <taxon>Pseudomonadati</taxon>
        <taxon>Bacteroidota</taxon>
        <taxon>Flavobacteriia</taxon>
        <taxon>Flavobacteriales</taxon>
        <taxon>Flavobacteriaceae</taxon>
        <taxon>Christiangramia</taxon>
    </lineage>
</organism>
<evidence type="ECO:0000256" key="2">
    <source>
        <dbReference type="ARBA" id="ARBA00023295"/>
    </source>
</evidence>
<dbReference type="PROSITE" id="PS00659">
    <property type="entry name" value="GLYCOSYL_HYDROL_F5"/>
    <property type="match status" value="1"/>
</dbReference>
<evidence type="ECO:0000259" key="4">
    <source>
        <dbReference type="Pfam" id="PF00150"/>
    </source>
</evidence>
<protein>
    <submittedName>
        <fullName evidence="5">Glycoside hydrolase</fullName>
    </submittedName>
</protein>
<sequence>MNKNIFLLVLFGSLNFHMLFAQHEPVLKHGNLSLRGVQLVDESGKSVELHGMSLFWSQWQPQFYNETTLLHLKNNWGIDIIRAAMGIEHGGYLENPLKEKERIFEVVDAAIKLNLYVIVDWHDHHAQDHTQEAMAFFDELSRKYGNFPNVIYEIYNEPLEVSWSNVIKPYHEKIISVIRENDPDNLIICGTPRWSQKLMEAANDPIHAKNIAYTLHFYAGTHGEELRSEARNAIALGLPVFVSEFGTTEADGDGRVYKEETLQWIQFMHEHQLSWCNWSVADKDEGSAALVPGTNADEVSLKSQLTESGKFVRKLLSQKNKE</sequence>
<dbReference type="AlphaFoldDB" id="A0A2R3Z2X8"/>
<dbReference type="SUPFAM" id="SSF51445">
    <property type="entry name" value="(Trans)glycosidases"/>
    <property type="match status" value="1"/>
</dbReference>
<keyword evidence="6" id="KW-1185">Reference proteome</keyword>
<dbReference type="PANTHER" id="PTHR34142">
    <property type="entry name" value="ENDO-BETA-1,4-GLUCANASE A"/>
    <property type="match status" value="1"/>
</dbReference>
<dbReference type="OrthoDB" id="154460at2"/>
<accession>A0A2R3Z2X8</accession>
<gene>
    <name evidence="5" type="ORF">C7S20_04585</name>
</gene>
<evidence type="ECO:0000256" key="3">
    <source>
        <dbReference type="RuleBase" id="RU361153"/>
    </source>
</evidence>
<dbReference type="GO" id="GO:0004553">
    <property type="term" value="F:hydrolase activity, hydrolyzing O-glycosyl compounds"/>
    <property type="evidence" value="ECO:0007669"/>
    <property type="project" value="InterPro"/>
</dbReference>
<dbReference type="EMBL" id="CP028136">
    <property type="protein sequence ID" value="AVR44599.1"/>
    <property type="molecule type" value="Genomic_DNA"/>
</dbReference>
<dbReference type="Proteomes" id="UP000241507">
    <property type="component" value="Chromosome"/>
</dbReference>
<dbReference type="InterPro" id="IPR018087">
    <property type="entry name" value="Glyco_hydro_5_CS"/>
</dbReference>
<reference evidence="6" key="1">
    <citation type="submission" date="2018-03" db="EMBL/GenBank/DDBJ databases">
        <title>Gramella fulva sp. nov., isolated from a dry surface of tidal flat.</title>
        <authorList>
            <person name="Hwang S.H."/>
            <person name="Hwang W.M."/>
            <person name="Kang K."/>
            <person name="Ahn T.-Y."/>
        </authorList>
    </citation>
    <scope>NUCLEOTIDE SEQUENCE [LARGE SCALE GENOMIC DNA]</scope>
    <source>
        <strain evidence="6">SH35</strain>
    </source>
</reference>
<evidence type="ECO:0000256" key="1">
    <source>
        <dbReference type="ARBA" id="ARBA00022801"/>
    </source>
</evidence>
<dbReference type="RefSeq" id="WP_107011377.1">
    <property type="nucleotide sequence ID" value="NZ_CP028136.1"/>
</dbReference>
<keyword evidence="1 3" id="KW-0378">Hydrolase</keyword>
<comment type="similarity">
    <text evidence="3">Belongs to the glycosyl hydrolase 5 (cellulase A) family.</text>
</comment>
<evidence type="ECO:0000313" key="5">
    <source>
        <dbReference type="EMBL" id="AVR44599.1"/>
    </source>
</evidence>
<dbReference type="Gene3D" id="3.20.20.80">
    <property type="entry name" value="Glycosidases"/>
    <property type="match status" value="1"/>
</dbReference>
<name>A0A2R3Z2X8_9FLAO</name>